<dbReference type="PROSITE" id="PS50004">
    <property type="entry name" value="C2"/>
    <property type="match status" value="2"/>
</dbReference>
<evidence type="ECO:0000256" key="5">
    <source>
        <dbReference type="SAM" id="MobiDB-lite"/>
    </source>
</evidence>
<dbReference type="GO" id="GO:0005543">
    <property type="term" value="F:phospholipid binding"/>
    <property type="evidence" value="ECO:0007669"/>
    <property type="project" value="TreeGrafter"/>
</dbReference>
<dbReference type="CDD" id="cd08408">
    <property type="entry name" value="C2B_Synaptotagmin-14_16"/>
    <property type="match status" value="1"/>
</dbReference>
<dbReference type="Proteomes" id="UP000245341">
    <property type="component" value="Unplaced"/>
</dbReference>
<comment type="function">
    <text evidence="3">May be involved in the trafficking and exocytosis of secretory vesicles in non-neuronal tissues. Is Ca(2+)-independent.</text>
</comment>
<dbReference type="SMART" id="SM00239">
    <property type="entry name" value="C2"/>
    <property type="match status" value="2"/>
</dbReference>
<feature type="domain" description="C2" evidence="7">
    <location>
        <begin position="233"/>
        <end position="352"/>
    </location>
</feature>
<comment type="subunit">
    <text evidence="4">Homodimer. Can also form heterodimers.</text>
</comment>
<evidence type="ECO:0000256" key="1">
    <source>
        <dbReference type="ARBA" id="ARBA00006996"/>
    </source>
</evidence>
<dbReference type="InterPro" id="IPR035892">
    <property type="entry name" value="C2_domain_sf"/>
</dbReference>
<feature type="region of interest" description="Disordered" evidence="5">
    <location>
        <begin position="50"/>
        <end position="80"/>
    </location>
</feature>
<reference evidence="9" key="1">
    <citation type="submission" date="2025-08" db="UniProtKB">
        <authorList>
            <consortium name="RefSeq"/>
        </authorList>
    </citation>
    <scope>IDENTIFICATION</scope>
    <source>
        <tissue evidence="9">Liver</tissue>
    </source>
</reference>
<keyword evidence="6" id="KW-0812">Transmembrane</keyword>
<feature type="region of interest" description="Disordered" evidence="5">
    <location>
        <begin position="360"/>
        <end position="386"/>
    </location>
</feature>
<feature type="compositionally biased region" description="Acidic residues" evidence="5">
    <location>
        <begin position="69"/>
        <end position="80"/>
    </location>
</feature>
<keyword evidence="8" id="KW-1185">Reference proteome</keyword>
<evidence type="ECO:0000259" key="7">
    <source>
        <dbReference type="PROSITE" id="PS50004"/>
    </source>
</evidence>
<gene>
    <name evidence="9" type="primary">SYT16</name>
</gene>
<dbReference type="InterPro" id="IPR043541">
    <property type="entry name" value="SYT14/14L/16"/>
</dbReference>
<protein>
    <submittedName>
        <fullName evidence="9">Synaptotagmin-16 isoform X2</fullName>
    </submittedName>
</protein>
<dbReference type="Pfam" id="PF00168">
    <property type="entry name" value="C2"/>
    <property type="match status" value="2"/>
</dbReference>
<dbReference type="CTD" id="83851"/>
<feature type="region of interest" description="Disordered" evidence="5">
    <location>
        <begin position="146"/>
        <end position="179"/>
    </location>
</feature>
<dbReference type="FunFam" id="2.60.40.150:FF:000153">
    <property type="entry name" value="Synaptotagmin 16"/>
    <property type="match status" value="1"/>
</dbReference>
<feature type="compositionally biased region" description="Low complexity" evidence="5">
    <location>
        <begin position="365"/>
        <end position="386"/>
    </location>
</feature>
<comment type="similarity">
    <text evidence="1">Belongs to the synaptotagmin family.</text>
</comment>
<dbReference type="FunFam" id="2.60.40.150:FF:000062">
    <property type="entry name" value="synaptotagmin-14 isoform X1"/>
    <property type="match status" value="1"/>
</dbReference>
<dbReference type="AlphaFoldDB" id="A0A7F8R890"/>
<proteinExistence type="inferred from homology"/>
<keyword evidence="6" id="KW-0472">Membrane</keyword>
<keyword evidence="2" id="KW-0677">Repeat</keyword>
<organism evidence="8 9">
    <name type="scientific">Leptonychotes weddellii</name>
    <name type="common">Weddell seal</name>
    <name type="synonym">Otaria weddellii</name>
    <dbReference type="NCBI Taxonomy" id="9713"/>
    <lineage>
        <taxon>Eukaryota</taxon>
        <taxon>Metazoa</taxon>
        <taxon>Chordata</taxon>
        <taxon>Craniata</taxon>
        <taxon>Vertebrata</taxon>
        <taxon>Euteleostomi</taxon>
        <taxon>Mammalia</taxon>
        <taxon>Eutheria</taxon>
        <taxon>Laurasiatheria</taxon>
        <taxon>Carnivora</taxon>
        <taxon>Caniformia</taxon>
        <taxon>Pinnipedia</taxon>
        <taxon>Phocidae</taxon>
        <taxon>Monachinae</taxon>
        <taxon>Lobodontini</taxon>
        <taxon>Leptonychotes</taxon>
    </lineage>
</organism>
<evidence type="ECO:0000313" key="9">
    <source>
        <dbReference type="RefSeq" id="XP_030889625.1"/>
    </source>
</evidence>
<dbReference type="InterPro" id="IPR000008">
    <property type="entry name" value="C2_dom"/>
</dbReference>
<sequence>MATGIPPEAIGFLSAVGVFIVLLVVLFLFINKKIYLEKIGLPCLEQRGKRKHSKDKTGIREGLVNRFGDDEEPCPSSDSDEEVIKQFEISVSRSQSFHSEASEKGKQVGLEQKSKFSHLLSTHEEDNTEVSACEDLDGASQLSYSENLSYGEDDPVSAHSQSPCEVGNTRHHGAAPQETSMPRSLGLLELETAFNNRGFEESYAADSSSMWSPEEQDGANFQVPAGVLEPISKCGDLDVIFEYRASSQKLTVTIVRAQGLPDKDRSGVNSWQVHVVLLPSKNQRGRTSIQRGPNPVFTEKVTFTKLEPRHVAACAARFRLYAARKMTRERMMGEKLFHLRHLHPEGEMKVTLVLEPRSNISSGESPLSPSAVSHSDSASSTQSLSHGGAPELLVGLSYNATTGRLSVEVIKGSHFRNLAVNRAPDTYGKLFLLDSVGQEMSRCKTSIRRGQPNPVYKETFAFQVALFQLSDVTLMISVYNRRTMKRKEMIGWIALGQNSSGEEEQDHWEEMKETKGQQICRWHTLLES</sequence>
<evidence type="ECO:0000313" key="8">
    <source>
        <dbReference type="Proteomes" id="UP000245341"/>
    </source>
</evidence>
<feature type="domain" description="C2" evidence="7">
    <location>
        <begin position="388"/>
        <end position="523"/>
    </location>
</feature>
<evidence type="ECO:0000256" key="2">
    <source>
        <dbReference type="ARBA" id="ARBA00022737"/>
    </source>
</evidence>
<name>A0A7F8R890_LEPWE</name>
<keyword evidence="6" id="KW-1133">Transmembrane helix</keyword>
<evidence type="ECO:0000256" key="6">
    <source>
        <dbReference type="SAM" id="Phobius"/>
    </source>
</evidence>
<dbReference type="CDD" id="cd08389">
    <property type="entry name" value="C2A_Synaptotagmin-14_16"/>
    <property type="match status" value="1"/>
</dbReference>
<dbReference type="GeneID" id="102737699"/>
<dbReference type="Gene3D" id="2.60.40.150">
    <property type="entry name" value="C2 domain"/>
    <property type="match status" value="2"/>
</dbReference>
<dbReference type="GO" id="GO:0042802">
    <property type="term" value="F:identical protein binding"/>
    <property type="evidence" value="ECO:0007669"/>
    <property type="project" value="UniProtKB-ARBA"/>
</dbReference>
<dbReference type="PANTHER" id="PTHR46129">
    <property type="entry name" value="SYNAPTOTAGMIN 14, ISOFORM D"/>
    <property type="match status" value="1"/>
</dbReference>
<evidence type="ECO:0000256" key="4">
    <source>
        <dbReference type="ARBA" id="ARBA00063654"/>
    </source>
</evidence>
<dbReference type="RefSeq" id="XP_030889625.1">
    <property type="nucleotide sequence ID" value="XM_031033765.1"/>
</dbReference>
<dbReference type="SUPFAM" id="SSF49562">
    <property type="entry name" value="C2 domain (Calcium/lipid-binding domain, CaLB)"/>
    <property type="match status" value="2"/>
</dbReference>
<dbReference type="PANTHER" id="PTHR46129:SF4">
    <property type="entry name" value="SYNAPTOTAGMIN-16"/>
    <property type="match status" value="1"/>
</dbReference>
<feature type="transmembrane region" description="Helical" evidence="6">
    <location>
        <begin position="12"/>
        <end position="30"/>
    </location>
</feature>
<evidence type="ECO:0000256" key="3">
    <source>
        <dbReference type="ARBA" id="ARBA00056709"/>
    </source>
</evidence>
<accession>A0A7F8R890</accession>